<gene>
    <name evidence="1" type="ORF">Q4481_03365</name>
</gene>
<protein>
    <submittedName>
        <fullName evidence="1">Host attachment protein</fullName>
    </submittedName>
</protein>
<proteinExistence type="predicted"/>
<dbReference type="InterPro" id="IPR019291">
    <property type="entry name" value="Host_attachment_protein"/>
</dbReference>
<sequence length="148" mass="15907">MEGMLLPRNAWLLVCDGATARIFANEGNADKPRLGLHFAFDEKHDSAHELGTDRPGRLVAPGGGPISATEETDWHAKAEETFLKKVAAALEDAIKGEEARAVLVIAPPKALGFLRDCYGDRTRKALAGEWDKDLTALSPEALAARFAG</sequence>
<keyword evidence="2" id="KW-1185">Reference proteome</keyword>
<comment type="caution">
    <text evidence="1">The sequence shown here is derived from an EMBL/GenBank/DDBJ whole genome shotgun (WGS) entry which is preliminary data.</text>
</comment>
<reference evidence="1" key="2">
    <citation type="submission" date="2023-07" db="EMBL/GenBank/DDBJ databases">
        <authorList>
            <person name="Shen H."/>
        </authorList>
    </citation>
    <scope>NUCLEOTIDE SEQUENCE</scope>
    <source>
        <strain evidence="1">TNR-22</strain>
    </source>
</reference>
<name>A0ABT8YI86_9HYPH</name>
<evidence type="ECO:0000313" key="2">
    <source>
        <dbReference type="Proteomes" id="UP001174932"/>
    </source>
</evidence>
<organism evidence="1 2">
    <name type="scientific">Rhizobium alvei</name>
    <dbReference type="NCBI Taxonomy" id="1132659"/>
    <lineage>
        <taxon>Bacteria</taxon>
        <taxon>Pseudomonadati</taxon>
        <taxon>Pseudomonadota</taxon>
        <taxon>Alphaproteobacteria</taxon>
        <taxon>Hyphomicrobiales</taxon>
        <taxon>Rhizobiaceae</taxon>
        <taxon>Rhizobium/Agrobacterium group</taxon>
        <taxon>Rhizobium</taxon>
    </lineage>
</organism>
<accession>A0ABT8YI86</accession>
<reference evidence="1" key="1">
    <citation type="journal article" date="2015" name="Int. J. Syst. Evol. Microbiol.">
        <title>Rhizobium alvei sp. nov., isolated from a freshwater river.</title>
        <authorList>
            <person name="Sheu S.Y."/>
            <person name="Huang H.W."/>
            <person name="Young C.C."/>
            <person name="Chen W.M."/>
        </authorList>
    </citation>
    <scope>NUCLEOTIDE SEQUENCE</scope>
    <source>
        <strain evidence="1">TNR-22</strain>
    </source>
</reference>
<dbReference type="RefSeq" id="WP_304374870.1">
    <property type="nucleotide sequence ID" value="NZ_JAUOZU010000002.1"/>
</dbReference>
<evidence type="ECO:0000313" key="1">
    <source>
        <dbReference type="EMBL" id="MDO6962980.1"/>
    </source>
</evidence>
<dbReference type="Proteomes" id="UP001174932">
    <property type="component" value="Unassembled WGS sequence"/>
</dbReference>
<dbReference type="Pfam" id="PF10116">
    <property type="entry name" value="Host_attach"/>
    <property type="match status" value="1"/>
</dbReference>
<dbReference type="EMBL" id="JAUOZU010000002">
    <property type="protein sequence ID" value="MDO6962980.1"/>
    <property type="molecule type" value="Genomic_DNA"/>
</dbReference>